<evidence type="ECO:0000256" key="1">
    <source>
        <dbReference type="SAM" id="Phobius"/>
    </source>
</evidence>
<sequence>MFKYLIAAFWSALFGEIVGYLVSQMTSVSYNPTAIAIVSIILGEIALIAIPALSGMATPKESTEK</sequence>
<organism evidence="2 3">
    <name type="scientific">Eupransor demetentiae</name>
    <dbReference type="NCBI Taxonomy" id="3109584"/>
    <lineage>
        <taxon>Bacteria</taxon>
        <taxon>Bacillati</taxon>
        <taxon>Bacillota</taxon>
        <taxon>Bacilli</taxon>
        <taxon>Lactobacillales</taxon>
        <taxon>Lactobacillaceae</taxon>
        <taxon>Eupransor</taxon>
    </lineage>
</organism>
<name>A0ABP0ENL3_9LACO</name>
<evidence type="ECO:0008006" key="4">
    <source>
        <dbReference type="Google" id="ProtNLM"/>
    </source>
</evidence>
<keyword evidence="3" id="KW-1185">Reference proteome</keyword>
<dbReference type="RefSeq" id="WP_349641401.1">
    <property type="nucleotide sequence ID" value="NZ_CAWVOH010000001.1"/>
</dbReference>
<dbReference type="Proteomes" id="UP001314241">
    <property type="component" value="Unassembled WGS sequence"/>
</dbReference>
<reference evidence="2 3" key="1">
    <citation type="submission" date="2024-01" db="EMBL/GenBank/DDBJ databases">
        <authorList>
            <person name="Botero Cardona J."/>
        </authorList>
    </citation>
    <scope>NUCLEOTIDE SEQUENCE [LARGE SCALE GENOMIC DNA]</scope>
    <source>
        <strain evidence="2 3">LMG 33000</strain>
    </source>
</reference>
<gene>
    <name evidence="2" type="ORF">R54876_GBNLAHCA_00413</name>
</gene>
<feature type="transmembrane region" description="Helical" evidence="1">
    <location>
        <begin position="35"/>
        <end position="57"/>
    </location>
</feature>
<accession>A0ABP0ENL3</accession>
<dbReference type="InterPro" id="IPR021324">
    <property type="entry name" value="DUF2929"/>
</dbReference>
<dbReference type="EMBL" id="CAWVOH010000001">
    <property type="protein sequence ID" value="CAK8053854.1"/>
    <property type="molecule type" value="Genomic_DNA"/>
</dbReference>
<keyword evidence="1" id="KW-0812">Transmembrane</keyword>
<dbReference type="Pfam" id="PF11151">
    <property type="entry name" value="DUF2929"/>
    <property type="match status" value="1"/>
</dbReference>
<keyword evidence="1" id="KW-0472">Membrane</keyword>
<protein>
    <recommendedName>
        <fullName evidence="4">DUF2929 domain-containing protein</fullName>
    </recommendedName>
</protein>
<comment type="caution">
    <text evidence="2">The sequence shown here is derived from an EMBL/GenBank/DDBJ whole genome shotgun (WGS) entry which is preliminary data.</text>
</comment>
<evidence type="ECO:0000313" key="2">
    <source>
        <dbReference type="EMBL" id="CAK8053854.1"/>
    </source>
</evidence>
<proteinExistence type="predicted"/>
<evidence type="ECO:0000313" key="3">
    <source>
        <dbReference type="Proteomes" id="UP001314241"/>
    </source>
</evidence>
<keyword evidence="1" id="KW-1133">Transmembrane helix</keyword>